<comment type="caution">
    <text evidence="3">The sequence shown here is derived from an EMBL/GenBank/DDBJ whole genome shotgun (WGS) entry which is preliminary data.</text>
</comment>
<feature type="domain" description="SMP-30/Gluconolactonase/LRE-like region" evidence="2">
    <location>
        <begin position="2"/>
        <end position="217"/>
    </location>
</feature>
<gene>
    <name evidence="3" type="ORF">S01H1_18217</name>
</gene>
<dbReference type="PRINTS" id="PR01790">
    <property type="entry name" value="SMP30FAMILY"/>
</dbReference>
<dbReference type="SUPFAM" id="SSF63829">
    <property type="entry name" value="Calcium-dependent phosphotriesterase"/>
    <property type="match status" value="1"/>
</dbReference>
<proteinExistence type="predicted"/>
<name>X0SCB3_9ZZZZ</name>
<dbReference type="InterPro" id="IPR051262">
    <property type="entry name" value="SMP-30/CGR1_Lactonase"/>
</dbReference>
<dbReference type="InterPro" id="IPR011042">
    <property type="entry name" value="6-blade_b-propeller_TolB-like"/>
</dbReference>
<dbReference type="EMBL" id="BARS01009722">
    <property type="protein sequence ID" value="GAF78664.1"/>
    <property type="molecule type" value="Genomic_DNA"/>
</dbReference>
<evidence type="ECO:0000313" key="3">
    <source>
        <dbReference type="EMBL" id="GAF78664.1"/>
    </source>
</evidence>
<dbReference type="AlphaFoldDB" id="X0SCB3"/>
<protein>
    <recommendedName>
        <fullName evidence="2">SMP-30/Gluconolactonase/LRE-like region domain-containing protein</fullName>
    </recommendedName>
</protein>
<dbReference type="GO" id="GO:0016787">
    <property type="term" value="F:hydrolase activity"/>
    <property type="evidence" value="ECO:0007669"/>
    <property type="project" value="UniProtKB-KW"/>
</dbReference>
<accession>X0SCB3</accession>
<organism evidence="3">
    <name type="scientific">marine sediment metagenome</name>
    <dbReference type="NCBI Taxonomy" id="412755"/>
    <lineage>
        <taxon>unclassified sequences</taxon>
        <taxon>metagenomes</taxon>
        <taxon>ecological metagenomes</taxon>
    </lineage>
</organism>
<dbReference type="Gene3D" id="2.120.10.30">
    <property type="entry name" value="TolB, C-terminal domain"/>
    <property type="match status" value="1"/>
</dbReference>
<dbReference type="InterPro" id="IPR013658">
    <property type="entry name" value="SGL"/>
</dbReference>
<dbReference type="PANTHER" id="PTHR47572">
    <property type="entry name" value="LIPOPROTEIN-RELATED"/>
    <property type="match status" value="1"/>
</dbReference>
<sequence length="246" mass="26606">MTVDFNGDTEKIVEVPGQPSGLGWLPDGRLLVVSMTDRRLLRLDTDGLTEVVDLHQLASSHCNDMVVDQQGRAYIGNFGFNMIKQEPLALAEIVLVTPDGDARIVAKEMAFPNGSVITLDGRTLIVAETFGPRLTAFNIEPDGSLTGRRIWAEIEQAVPDGICLDAENAIWVASPISAEVQRLHEGGEVTHRVKVLTQAFACMLGGSDRRTLFVLTAETLHPDEARAKASGRIETVQVDVPGVGLP</sequence>
<dbReference type="Pfam" id="PF08450">
    <property type="entry name" value="SGL"/>
    <property type="match status" value="1"/>
</dbReference>
<evidence type="ECO:0000259" key="2">
    <source>
        <dbReference type="Pfam" id="PF08450"/>
    </source>
</evidence>
<reference evidence="3" key="1">
    <citation type="journal article" date="2014" name="Front. Microbiol.">
        <title>High frequency of phylogenetically diverse reductive dehalogenase-homologous genes in deep subseafloor sedimentary metagenomes.</title>
        <authorList>
            <person name="Kawai M."/>
            <person name="Futagami T."/>
            <person name="Toyoda A."/>
            <person name="Takaki Y."/>
            <person name="Nishi S."/>
            <person name="Hori S."/>
            <person name="Arai W."/>
            <person name="Tsubouchi T."/>
            <person name="Morono Y."/>
            <person name="Uchiyama I."/>
            <person name="Ito T."/>
            <person name="Fujiyama A."/>
            <person name="Inagaki F."/>
            <person name="Takami H."/>
        </authorList>
    </citation>
    <scope>NUCLEOTIDE SEQUENCE</scope>
    <source>
        <strain evidence="3">Expedition CK06-06</strain>
    </source>
</reference>
<dbReference type="InterPro" id="IPR005511">
    <property type="entry name" value="SMP-30"/>
</dbReference>
<evidence type="ECO:0000256" key="1">
    <source>
        <dbReference type="ARBA" id="ARBA00022801"/>
    </source>
</evidence>
<keyword evidence="1" id="KW-0378">Hydrolase</keyword>
<dbReference type="PANTHER" id="PTHR47572:SF4">
    <property type="entry name" value="LACTONASE DRP35"/>
    <property type="match status" value="1"/>
</dbReference>